<evidence type="ECO:0000313" key="1">
    <source>
        <dbReference type="EMBL" id="MPM90757.1"/>
    </source>
</evidence>
<reference evidence="1" key="1">
    <citation type="submission" date="2019-08" db="EMBL/GenBank/DDBJ databases">
        <authorList>
            <person name="Kucharzyk K."/>
            <person name="Murdoch R.W."/>
            <person name="Higgins S."/>
            <person name="Loffler F."/>
        </authorList>
    </citation>
    <scope>NUCLEOTIDE SEQUENCE</scope>
</reference>
<gene>
    <name evidence="1" type="ORF">SDC9_137879</name>
</gene>
<comment type="caution">
    <text evidence="1">The sequence shown here is derived from an EMBL/GenBank/DDBJ whole genome shotgun (WGS) entry which is preliminary data.</text>
</comment>
<dbReference type="EMBL" id="VSSQ01037928">
    <property type="protein sequence ID" value="MPM90757.1"/>
    <property type="molecule type" value="Genomic_DNA"/>
</dbReference>
<accession>A0A645DN92</accession>
<protein>
    <submittedName>
        <fullName evidence="1">Uncharacterized protein</fullName>
    </submittedName>
</protein>
<organism evidence="1">
    <name type="scientific">bioreactor metagenome</name>
    <dbReference type="NCBI Taxonomy" id="1076179"/>
    <lineage>
        <taxon>unclassified sequences</taxon>
        <taxon>metagenomes</taxon>
        <taxon>ecological metagenomes</taxon>
    </lineage>
</organism>
<name>A0A645DN92_9ZZZZ</name>
<dbReference type="AlphaFoldDB" id="A0A645DN92"/>
<proteinExistence type="predicted"/>
<sequence>MTMTEITTGFNNIIFFASILVQFLKPKQLIVNNVSWGDGILLKKNTVDV</sequence>